<dbReference type="Pfam" id="PF00126">
    <property type="entry name" value="HTH_1"/>
    <property type="match status" value="1"/>
</dbReference>
<dbReference type="OrthoDB" id="6624490at2"/>
<dbReference type="SUPFAM" id="SSF53850">
    <property type="entry name" value="Periplasmic binding protein-like II"/>
    <property type="match status" value="1"/>
</dbReference>
<evidence type="ECO:0000256" key="3">
    <source>
        <dbReference type="ARBA" id="ARBA00023125"/>
    </source>
</evidence>
<evidence type="ECO:0000313" key="6">
    <source>
        <dbReference type="EMBL" id="RDL45522.1"/>
    </source>
</evidence>
<dbReference type="Gene3D" id="3.40.190.10">
    <property type="entry name" value="Periplasmic binding protein-like II"/>
    <property type="match status" value="2"/>
</dbReference>
<keyword evidence="3" id="KW-0238">DNA-binding</keyword>
<dbReference type="PROSITE" id="PS50931">
    <property type="entry name" value="HTH_LYSR"/>
    <property type="match status" value="1"/>
</dbReference>
<dbReference type="GO" id="GO:0043565">
    <property type="term" value="F:sequence-specific DNA binding"/>
    <property type="evidence" value="ECO:0007669"/>
    <property type="project" value="TreeGrafter"/>
</dbReference>
<evidence type="ECO:0000313" key="7">
    <source>
        <dbReference type="Proteomes" id="UP000254326"/>
    </source>
</evidence>
<evidence type="ECO:0000256" key="4">
    <source>
        <dbReference type="ARBA" id="ARBA00023163"/>
    </source>
</evidence>
<organism evidence="6 7">
    <name type="scientific">Marinomonas piezotolerans</name>
    <dbReference type="NCBI Taxonomy" id="2213058"/>
    <lineage>
        <taxon>Bacteria</taxon>
        <taxon>Pseudomonadati</taxon>
        <taxon>Pseudomonadota</taxon>
        <taxon>Gammaproteobacteria</taxon>
        <taxon>Oceanospirillales</taxon>
        <taxon>Oceanospirillaceae</taxon>
        <taxon>Marinomonas</taxon>
    </lineage>
</organism>
<proteinExistence type="inferred from homology"/>
<accession>A0A370UCJ5</accession>
<reference evidence="6 7" key="1">
    <citation type="submission" date="2018-06" db="EMBL/GenBank/DDBJ databases">
        <title>Marinomonas sp. YLB-05 draft genome sequence.</title>
        <authorList>
            <person name="Yu L."/>
            <person name="Tang X."/>
        </authorList>
    </citation>
    <scope>NUCLEOTIDE SEQUENCE [LARGE SCALE GENOMIC DNA]</scope>
    <source>
        <strain evidence="6 7">YLB-05</strain>
    </source>
</reference>
<dbReference type="Proteomes" id="UP000254326">
    <property type="component" value="Unassembled WGS sequence"/>
</dbReference>
<dbReference type="AlphaFoldDB" id="A0A370UCJ5"/>
<dbReference type="Pfam" id="PF03466">
    <property type="entry name" value="LysR_substrate"/>
    <property type="match status" value="1"/>
</dbReference>
<dbReference type="Gene3D" id="1.10.10.10">
    <property type="entry name" value="Winged helix-like DNA-binding domain superfamily/Winged helix DNA-binding domain"/>
    <property type="match status" value="1"/>
</dbReference>
<dbReference type="InterPro" id="IPR036388">
    <property type="entry name" value="WH-like_DNA-bd_sf"/>
</dbReference>
<keyword evidence="4" id="KW-0804">Transcription</keyword>
<keyword evidence="2" id="KW-0805">Transcription regulation</keyword>
<dbReference type="PANTHER" id="PTHR30427">
    <property type="entry name" value="TRANSCRIPTIONAL ACTIVATOR PROTEIN LYSR"/>
    <property type="match status" value="1"/>
</dbReference>
<dbReference type="SUPFAM" id="SSF46785">
    <property type="entry name" value="Winged helix' DNA-binding domain"/>
    <property type="match status" value="1"/>
</dbReference>
<name>A0A370UCJ5_9GAMM</name>
<comment type="caution">
    <text evidence="6">The sequence shown here is derived from an EMBL/GenBank/DDBJ whole genome shotgun (WGS) entry which is preliminary data.</text>
</comment>
<sequence>MKFRQIEAFRFIMLRGTTAAAAAEMHISQPAVSRLLADLEDHLGFRLFERKKGRLLPTLEATDFFRSVEESFLGLEKLEVVAGKIRAKAPTELKIASTSAIATTLLPMALKEHLKYYPDERITIHTDSMSELVAKLQSNQVDAAVGLELPSLTGIDRRSIGKVRFVFAARYDHPLAKKKVICAEDLIGESVLKVVDSSPVYWSELGGVLSSVKDKLNQTIMIDTSHTGYSMIAAGLAVAVVEPFAANVWKANGVITRPFEPAIYYPYGISYPTNTRPHASLSRFTESILHAAKEMPEFGLVESETKK</sequence>
<feature type="domain" description="HTH lysR-type" evidence="5">
    <location>
        <begin position="1"/>
        <end position="58"/>
    </location>
</feature>
<evidence type="ECO:0000256" key="2">
    <source>
        <dbReference type="ARBA" id="ARBA00023015"/>
    </source>
</evidence>
<evidence type="ECO:0000259" key="5">
    <source>
        <dbReference type="PROSITE" id="PS50931"/>
    </source>
</evidence>
<dbReference type="GO" id="GO:0010628">
    <property type="term" value="P:positive regulation of gene expression"/>
    <property type="evidence" value="ECO:0007669"/>
    <property type="project" value="TreeGrafter"/>
</dbReference>
<dbReference type="InterPro" id="IPR036390">
    <property type="entry name" value="WH_DNA-bd_sf"/>
</dbReference>
<dbReference type="GO" id="GO:0003700">
    <property type="term" value="F:DNA-binding transcription factor activity"/>
    <property type="evidence" value="ECO:0007669"/>
    <property type="project" value="InterPro"/>
</dbReference>
<keyword evidence="7" id="KW-1185">Reference proteome</keyword>
<dbReference type="PRINTS" id="PR00039">
    <property type="entry name" value="HTHLYSR"/>
</dbReference>
<dbReference type="EMBL" id="QKRA01000001">
    <property type="protein sequence ID" value="RDL45522.1"/>
    <property type="molecule type" value="Genomic_DNA"/>
</dbReference>
<dbReference type="InterPro" id="IPR000847">
    <property type="entry name" value="LysR_HTH_N"/>
</dbReference>
<dbReference type="PANTHER" id="PTHR30427:SF1">
    <property type="entry name" value="TRANSCRIPTIONAL ACTIVATOR PROTEIN LYSR"/>
    <property type="match status" value="1"/>
</dbReference>
<gene>
    <name evidence="6" type="ORF">DN730_00255</name>
</gene>
<dbReference type="GO" id="GO:0009089">
    <property type="term" value="P:lysine biosynthetic process via diaminopimelate"/>
    <property type="evidence" value="ECO:0007669"/>
    <property type="project" value="TreeGrafter"/>
</dbReference>
<protein>
    <submittedName>
        <fullName evidence="6">LysR family transcriptional regulator</fullName>
    </submittedName>
</protein>
<evidence type="ECO:0000256" key="1">
    <source>
        <dbReference type="ARBA" id="ARBA00009437"/>
    </source>
</evidence>
<comment type="similarity">
    <text evidence="1">Belongs to the LysR transcriptional regulatory family.</text>
</comment>
<dbReference type="RefSeq" id="WP_115466112.1">
    <property type="nucleotide sequence ID" value="NZ_QKRA01000001.1"/>
</dbReference>
<dbReference type="InterPro" id="IPR005119">
    <property type="entry name" value="LysR_subst-bd"/>
</dbReference>